<organism evidence="1 2">
    <name type="scientific">Hibiscus sabdariffa</name>
    <name type="common">roselle</name>
    <dbReference type="NCBI Taxonomy" id="183260"/>
    <lineage>
        <taxon>Eukaryota</taxon>
        <taxon>Viridiplantae</taxon>
        <taxon>Streptophyta</taxon>
        <taxon>Embryophyta</taxon>
        <taxon>Tracheophyta</taxon>
        <taxon>Spermatophyta</taxon>
        <taxon>Magnoliopsida</taxon>
        <taxon>eudicotyledons</taxon>
        <taxon>Gunneridae</taxon>
        <taxon>Pentapetalae</taxon>
        <taxon>rosids</taxon>
        <taxon>malvids</taxon>
        <taxon>Malvales</taxon>
        <taxon>Malvaceae</taxon>
        <taxon>Malvoideae</taxon>
        <taxon>Hibiscus</taxon>
    </lineage>
</organism>
<evidence type="ECO:0000313" key="1">
    <source>
        <dbReference type="EMBL" id="KAK8499654.1"/>
    </source>
</evidence>
<keyword evidence="2" id="KW-1185">Reference proteome</keyword>
<gene>
    <name evidence="1" type="ORF">V6N12_002126</name>
</gene>
<reference evidence="1 2" key="1">
    <citation type="journal article" date="2024" name="G3 (Bethesda)">
        <title>Genome assembly of Hibiscus sabdariffa L. provides insights into metabolisms of medicinal natural products.</title>
        <authorList>
            <person name="Kim T."/>
        </authorList>
    </citation>
    <scope>NUCLEOTIDE SEQUENCE [LARGE SCALE GENOMIC DNA]</scope>
    <source>
        <strain evidence="1">TK-2024</strain>
        <tissue evidence="1">Old leaves</tissue>
    </source>
</reference>
<dbReference type="Proteomes" id="UP001472677">
    <property type="component" value="Unassembled WGS sequence"/>
</dbReference>
<comment type="caution">
    <text evidence="1">The sequence shown here is derived from an EMBL/GenBank/DDBJ whole genome shotgun (WGS) entry which is preliminary data.</text>
</comment>
<proteinExistence type="predicted"/>
<sequence length="147" mass="16148">MQESESSTKRSKTQSLDYGDSPDYVLEPLVVTRSYDRGLDDNDRPVMQSRVPTCSFCPKQHVGTLNLKRWCPAQAPFMGCYCTPMWAAKGDADHAKGAAKGLLIIRQGGLKRGLPVALQRAALGLHVGCMFLDPWDTLPNVGRVLAK</sequence>
<protein>
    <submittedName>
        <fullName evidence="1">Uncharacterized protein</fullName>
    </submittedName>
</protein>
<accession>A0ABR2B0X7</accession>
<evidence type="ECO:0000313" key="2">
    <source>
        <dbReference type="Proteomes" id="UP001472677"/>
    </source>
</evidence>
<name>A0ABR2B0X7_9ROSI</name>
<dbReference type="EMBL" id="JBBPBM010000232">
    <property type="protein sequence ID" value="KAK8499654.1"/>
    <property type="molecule type" value="Genomic_DNA"/>
</dbReference>